<dbReference type="AlphaFoldDB" id="A0A5R8Q7B6"/>
<dbReference type="Proteomes" id="UP000306912">
    <property type="component" value="Unassembled WGS sequence"/>
</dbReference>
<dbReference type="PANTHER" id="PTHR13696:SF98">
    <property type="entry name" value="PLASMID PARTITION PROTEIN A"/>
    <property type="match status" value="1"/>
</dbReference>
<evidence type="ECO:0000313" key="2">
    <source>
        <dbReference type="EMBL" id="TLG70261.1"/>
    </source>
</evidence>
<reference evidence="2 3" key="1">
    <citation type="submission" date="2019-05" db="EMBL/GenBank/DDBJ databases">
        <title>Culicoidintestinum kansasii gen. nov., sp. nov. from the gastrointestinal tract of the biting midge, Culicoides sonorensis.</title>
        <authorList>
            <person name="Neupane S."/>
            <person name="Ghosh A."/>
            <person name="Gunther S."/>
            <person name="Martin K."/>
            <person name="Zurek L."/>
        </authorList>
    </citation>
    <scope>NUCLEOTIDE SEQUENCE [LARGE SCALE GENOMIC DNA]</scope>
    <source>
        <strain evidence="2 3">CS-1</strain>
    </source>
</reference>
<dbReference type="InterPro" id="IPR025669">
    <property type="entry name" value="AAA_dom"/>
</dbReference>
<dbReference type="Gene3D" id="3.40.50.300">
    <property type="entry name" value="P-loop containing nucleotide triphosphate hydrolases"/>
    <property type="match status" value="1"/>
</dbReference>
<dbReference type="EMBL" id="VBWP01000021">
    <property type="protein sequence ID" value="TLG70261.1"/>
    <property type="molecule type" value="Genomic_DNA"/>
</dbReference>
<dbReference type="PANTHER" id="PTHR13696">
    <property type="entry name" value="P-LOOP CONTAINING NUCLEOSIDE TRIPHOSPHATE HYDROLASE"/>
    <property type="match status" value="1"/>
</dbReference>
<dbReference type="InterPro" id="IPR027417">
    <property type="entry name" value="P-loop_NTPase"/>
</dbReference>
<dbReference type="RefSeq" id="WP_138192734.1">
    <property type="nucleotide sequence ID" value="NZ_VBWP01000021.1"/>
</dbReference>
<keyword evidence="3" id="KW-1185">Reference proteome</keyword>
<organism evidence="2 3">
    <name type="scientific">Culicoidibacter larvae</name>
    <dbReference type="NCBI Taxonomy" id="2579976"/>
    <lineage>
        <taxon>Bacteria</taxon>
        <taxon>Bacillati</taxon>
        <taxon>Bacillota</taxon>
        <taxon>Culicoidibacteria</taxon>
        <taxon>Culicoidibacterales</taxon>
        <taxon>Culicoidibacteraceae</taxon>
        <taxon>Culicoidibacter</taxon>
    </lineage>
</organism>
<accession>A0A5R8Q7B6</accession>
<dbReference type="Pfam" id="PF13614">
    <property type="entry name" value="AAA_31"/>
    <property type="match status" value="1"/>
</dbReference>
<gene>
    <name evidence="2" type="ORF">FEZ08_11985</name>
</gene>
<name>A0A5R8Q7B6_9FIRM</name>
<comment type="caution">
    <text evidence="2">The sequence shown here is derived from an EMBL/GenBank/DDBJ whole genome shotgun (WGS) entry which is preliminary data.</text>
</comment>
<proteinExistence type="predicted"/>
<feature type="domain" description="AAA" evidence="1">
    <location>
        <begin position="3"/>
        <end position="187"/>
    </location>
</feature>
<evidence type="ECO:0000313" key="3">
    <source>
        <dbReference type="Proteomes" id="UP000306912"/>
    </source>
</evidence>
<evidence type="ECO:0000259" key="1">
    <source>
        <dbReference type="Pfam" id="PF13614"/>
    </source>
</evidence>
<dbReference type="InterPro" id="IPR050678">
    <property type="entry name" value="DNA_Partitioning_ATPase"/>
</dbReference>
<dbReference type="CDD" id="cd02042">
    <property type="entry name" value="ParAB_family"/>
    <property type="match status" value="1"/>
</dbReference>
<sequence>MATIISTGNFKGGVGKTTNCVMLAYTLAKMGKKILLVDFDPQSDATKLLMNTMAKVFDVTPVFETTLAVALKSGDIESALINVMPNLDLLPSYSDLQTYEAFLYDNFDSDFEKDTYFSKQLNKISDNYDFIFIDVPPQLNKYTDSALTASNFVIVILQTQERALNGAETFISHIQTLAEDYNLNLDIVGILPVLVQNGNELDQDVLQDAREIFNEVNLFESTIKQMARLKRFDRTGITELSSDIHDKRVHKVYNDVAVELLQRIEMFNEEA</sequence>
<dbReference type="OrthoDB" id="9815116at2"/>
<dbReference type="SUPFAM" id="SSF52540">
    <property type="entry name" value="P-loop containing nucleoside triphosphate hydrolases"/>
    <property type="match status" value="1"/>
</dbReference>
<protein>
    <submittedName>
        <fullName evidence="2">ParA family protein</fullName>
    </submittedName>
</protein>
<dbReference type="InParanoid" id="A0A5R8Q7B6"/>